<proteinExistence type="predicted"/>
<evidence type="ECO:0000313" key="4">
    <source>
        <dbReference type="EMBL" id="HJH44212.1"/>
    </source>
</evidence>
<comment type="caution">
    <text evidence="4">The sequence shown here is derived from an EMBL/GenBank/DDBJ whole genome shotgun (WGS) entry which is preliminary data.</text>
</comment>
<name>A0A9D2VLL0_9ACTN</name>
<feature type="domain" description="FAD-dependent oxidoreductase 2 FAD-binding" evidence="3">
    <location>
        <begin position="5"/>
        <end position="84"/>
    </location>
</feature>
<dbReference type="Proteomes" id="UP000789325">
    <property type="component" value="Unassembled WGS sequence"/>
</dbReference>
<evidence type="ECO:0000259" key="3">
    <source>
        <dbReference type="Pfam" id="PF00890"/>
    </source>
</evidence>
<evidence type="ECO:0000256" key="1">
    <source>
        <dbReference type="ARBA" id="ARBA00022630"/>
    </source>
</evidence>
<protein>
    <submittedName>
        <fullName evidence="4">FAD-binding protein</fullName>
    </submittedName>
</protein>
<evidence type="ECO:0000313" key="5">
    <source>
        <dbReference type="Proteomes" id="UP000789325"/>
    </source>
</evidence>
<keyword evidence="1" id="KW-0285">Flavoprotein</keyword>
<dbReference type="InterPro" id="IPR036188">
    <property type="entry name" value="FAD/NAD-bd_sf"/>
</dbReference>
<dbReference type="InterPro" id="IPR003953">
    <property type="entry name" value="FAD-dep_OxRdtase_2_FAD-bd"/>
</dbReference>
<dbReference type="AlphaFoldDB" id="A0A9D2VLL0"/>
<dbReference type="Gene3D" id="3.50.50.60">
    <property type="entry name" value="FAD/NAD(P)-binding domain"/>
    <property type="match status" value="1"/>
</dbReference>
<sequence length="131" mass="14031">MGIRTGSKAVELMVEAGDFAGVRVSQGEGSYEVRAKKVVFACGGFAQNEDMVGELAGGVAGECIPFCSADSTGGAFALTESLGGVSVGKGAFTYWRDLFGLGALGRRERRPLPFPRLLLRWRWRALAFELH</sequence>
<reference evidence="4" key="2">
    <citation type="submission" date="2021-09" db="EMBL/GenBank/DDBJ databases">
        <authorList>
            <person name="Gilroy R."/>
        </authorList>
    </citation>
    <scope>NUCLEOTIDE SEQUENCE</scope>
    <source>
        <strain evidence="4">USAMLcec12-2067</strain>
    </source>
</reference>
<gene>
    <name evidence="4" type="ORF">K8V16_10530</name>
</gene>
<dbReference type="Pfam" id="PF00890">
    <property type="entry name" value="FAD_binding_2"/>
    <property type="match status" value="1"/>
</dbReference>
<organism evidence="4 5">
    <name type="scientific">Rubneribacter badeniensis</name>
    <dbReference type="NCBI Taxonomy" id="2070688"/>
    <lineage>
        <taxon>Bacteria</taxon>
        <taxon>Bacillati</taxon>
        <taxon>Actinomycetota</taxon>
        <taxon>Coriobacteriia</taxon>
        <taxon>Eggerthellales</taxon>
        <taxon>Eggerthellaceae</taxon>
        <taxon>Rubneribacter</taxon>
    </lineage>
</organism>
<dbReference type="SUPFAM" id="SSF51905">
    <property type="entry name" value="FAD/NAD(P)-binding domain"/>
    <property type="match status" value="1"/>
</dbReference>
<keyword evidence="2" id="KW-0560">Oxidoreductase</keyword>
<reference evidence="4" key="1">
    <citation type="journal article" date="2021" name="PeerJ">
        <title>Extensive microbial diversity within the chicken gut microbiome revealed by metagenomics and culture.</title>
        <authorList>
            <person name="Gilroy R."/>
            <person name="Ravi A."/>
            <person name="Getino M."/>
            <person name="Pursley I."/>
            <person name="Horton D.L."/>
            <person name="Alikhan N.F."/>
            <person name="Baker D."/>
            <person name="Gharbi K."/>
            <person name="Hall N."/>
            <person name="Watson M."/>
            <person name="Adriaenssens E.M."/>
            <person name="Foster-Nyarko E."/>
            <person name="Jarju S."/>
            <person name="Secka A."/>
            <person name="Antonio M."/>
            <person name="Oren A."/>
            <person name="Chaudhuri R.R."/>
            <person name="La Ragione R."/>
            <person name="Hildebrand F."/>
            <person name="Pallen M.J."/>
        </authorList>
    </citation>
    <scope>NUCLEOTIDE SEQUENCE</scope>
    <source>
        <strain evidence="4">USAMLcec12-2067</strain>
    </source>
</reference>
<dbReference type="GO" id="GO:0016491">
    <property type="term" value="F:oxidoreductase activity"/>
    <property type="evidence" value="ECO:0007669"/>
    <property type="project" value="UniProtKB-KW"/>
</dbReference>
<accession>A0A9D2VLL0</accession>
<dbReference type="EMBL" id="DYZL01000209">
    <property type="protein sequence ID" value="HJH44212.1"/>
    <property type="molecule type" value="Genomic_DNA"/>
</dbReference>
<evidence type="ECO:0000256" key="2">
    <source>
        <dbReference type="ARBA" id="ARBA00023002"/>
    </source>
</evidence>